<evidence type="ECO:0000313" key="2">
    <source>
        <dbReference type="Proteomes" id="UP001283361"/>
    </source>
</evidence>
<dbReference type="AlphaFoldDB" id="A0AAE1B2S5"/>
<organism evidence="1 2">
    <name type="scientific">Elysia crispata</name>
    <name type="common">lettuce slug</name>
    <dbReference type="NCBI Taxonomy" id="231223"/>
    <lineage>
        <taxon>Eukaryota</taxon>
        <taxon>Metazoa</taxon>
        <taxon>Spiralia</taxon>
        <taxon>Lophotrochozoa</taxon>
        <taxon>Mollusca</taxon>
        <taxon>Gastropoda</taxon>
        <taxon>Heterobranchia</taxon>
        <taxon>Euthyneura</taxon>
        <taxon>Panpulmonata</taxon>
        <taxon>Sacoglossa</taxon>
        <taxon>Placobranchoidea</taxon>
        <taxon>Plakobranchidae</taxon>
        <taxon>Elysia</taxon>
    </lineage>
</organism>
<evidence type="ECO:0000313" key="1">
    <source>
        <dbReference type="EMBL" id="KAK3798608.1"/>
    </source>
</evidence>
<dbReference type="EMBL" id="JAWDGP010000657">
    <property type="protein sequence ID" value="KAK3798608.1"/>
    <property type="molecule type" value="Genomic_DNA"/>
</dbReference>
<dbReference type="Proteomes" id="UP001283361">
    <property type="component" value="Unassembled WGS sequence"/>
</dbReference>
<reference evidence="1" key="1">
    <citation type="journal article" date="2023" name="G3 (Bethesda)">
        <title>A reference genome for the long-term kleptoplast-retaining sea slug Elysia crispata morphotype clarki.</title>
        <authorList>
            <person name="Eastman K.E."/>
            <person name="Pendleton A.L."/>
            <person name="Shaikh M.A."/>
            <person name="Suttiyut T."/>
            <person name="Ogas R."/>
            <person name="Tomko P."/>
            <person name="Gavelis G."/>
            <person name="Widhalm J.R."/>
            <person name="Wisecaver J.H."/>
        </authorList>
    </citation>
    <scope>NUCLEOTIDE SEQUENCE</scope>
    <source>
        <strain evidence="1">ECLA1</strain>
    </source>
</reference>
<comment type="caution">
    <text evidence="1">The sequence shown here is derived from an EMBL/GenBank/DDBJ whole genome shotgun (WGS) entry which is preliminary data.</text>
</comment>
<protein>
    <submittedName>
        <fullName evidence="1">Uncharacterized protein</fullName>
    </submittedName>
</protein>
<name>A0AAE1B2S5_9GAST</name>
<keyword evidence="2" id="KW-1185">Reference proteome</keyword>
<gene>
    <name evidence="1" type="ORF">RRG08_005019</name>
</gene>
<proteinExistence type="predicted"/>
<accession>A0AAE1B2S5</accession>
<sequence length="148" mass="16895">MEVLYYRFKVLKNSSCYRSEQQDQEIRKAFLVEDIITVILAVASNNVVFRFETNNKICHQPYFKLTINMAGEVIGRMDRAMASDPLGVLHCKCRPRAAVLSNPQAFQHPGRIHFSTQSTLAIGRKLKAVSIVVYCGIMPQVKFRQIKC</sequence>